<dbReference type="EMBL" id="JANPWB010000009">
    <property type="protein sequence ID" value="KAJ1154444.1"/>
    <property type="molecule type" value="Genomic_DNA"/>
</dbReference>
<sequence length="148" mass="16901">MKTFKGELWALDDEIHQLGNTLVPDGGTDARLWEVLLAWLIKPESRRVLITQIKKADGLIPYSPRAINNTFREHYETLYEHLVNQELDSMNSFLQMLLLREFPQESHDSLGGPVTLEKMRLAIKDMAAGKFLGPDGLPAVIWEKRSNT</sequence>
<gene>
    <name evidence="1" type="ORF">NDU88_007196</name>
</gene>
<proteinExistence type="predicted"/>
<dbReference type="AlphaFoldDB" id="A0AAV7RTD3"/>
<name>A0AAV7RTD3_PLEWA</name>
<dbReference type="Proteomes" id="UP001066276">
    <property type="component" value="Chromosome 5"/>
</dbReference>
<evidence type="ECO:0000313" key="2">
    <source>
        <dbReference type="Proteomes" id="UP001066276"/>
    </source>
</evidence>
<evidence type="ECO:0000313" key="1">
    <source>
        <dbReference type="EMBL" id="KAJ1154444.1"/>
    </source>
</evidence>
<protein>
    <submittedName>
        <fullName evidence="1">Uncharacterized protein</fullName>
    </submittedName>
</protein>
<reference evidence="1" key="1">
    <citation type="journal article" date="2022" name="bioRxiv">
        <title>Sequencing and chromosome-scale assembly of the giantPleurodeles waltlgenome.</title>
        <authorList>
            <person name="Brown T."/>
            <person name="Elewa A."/>
            <person name="Iarovenko S."/>
            <person name="Subramanian E."/>
            <person name="Araus A.J."/>
            <person name="Petzold A."/>
            <person name="Susuki M."/>
            <person name="Suzuki K.-i.T."/>
            <person name="Hayashi T."/>
            <person name="Toyoda A."/>
            <person name="Oliveira C."/>
            <person name="Osipova E."/>
            <person name="Leigh N.D."/>
            <person name="Simon A."/>
            <person name="Yun M.H."/>
        </authorList>
    </citation>
    <scope>NUCLEOTIDE SEQUENCE</scope>
    <source>
        <strain evidence="1">20211129_DDA</strain>
        <tissue evidence="1">Liver</tissue>
    </source>
</reference>
<keyword evidence="2" id="KW-1185">Reference proteome</keyword>
<organism evidence="1 2">
    <name type="scientific">Pleurodeles waltl</name>
    <name type="common">Iberian ribbed newt</name>
    <dbReference type="NCBI Taxonomy" id="8319"/>
    <lineage>
        <taxon>Eukaryota</taxon>
        <taxon>Metazoa</taxon>
        <taxon>Chordata</taxon>
        <taxon>Craniata</taxon>
        <taxon>Vertebrata</taxon>
        <taxon>Euteleostomi</taxon>
        <taxon>Amphibia</taxon>
        <taxon>Batrachia</taxon>
        <taxon>Caudata</taxon>
        <taxon>Salamandroidea</taxon>
        <taxon>Salamandridae</taxon>
        <taxon>Pleurodelinae</taxon>
        <taxon>Pleurodeles</taxon>
    </lineage>
</organism>
<accession>A0AAV7RTD3</accession>
<comment type="caution">
    <text evidence="1">The sequence shown here is derived from an EMBL/GenBank/DDBJ whole genome shotgun (WGS) entry which is preliminary data.</text>
</comment>